<comment type="caution">
    <text evidence="3">The sequence shown here is derived from an EMBL/GenBank/DDBJ whole genome shotgun (WGS) entry which is preliminary data.</text>
</comment>
<feature type="compositionally biased region" description="Basic and acidic residues" evidence="1">
    <location>
        <begin position="593"/>
        <end position="607"/>
    </location>
</feature>
<dbReference type="InterPro" id="IPR002102">
    <property type="entry name" value="Cohesin_dom"/>
</dbReference>
<feature type="region of interest" description="Disordered" evidence="1">
    <location>
        <begin position="576"/>
        <end position="630"/>
    </location>
</feature>
<dbReference type="SUPFAM" id="SSF49384">
    <property type="entry name" value="Carbohydrate-binding domain"/>
    <property type="match status" value="1"/>
</dbReference>
<name>A0A9X4KU23_9BACL</name>
<evidence type="ECO:0000259" key="2">
    <source>
        <dbReference type="PROSITE" id="PS51272"/>
    </source>
</evidence>
<evidence type="ECO:0000256" key="1">
    <source>
        <dbReference type="SAM" id="MobiDB-lite"/>
    </source>
</evidence>
<feature type="region of interest" description="Disordered" evidence="1">
    <location>
        <begin position="528"/>
        <end position="559"/>
    </location>
</feature>
<feature type="compositionally biased region" description="Basic residues" evidence="1">
    <location>
        <begin position="576"/>
        <end position="586"/>
    </location>
</feature>
<evidence type="ECO:0000313" key="3">
    <source>
        <dbReference type="EMBL" id="MDG0810271.1"/>
    </source>
</evidence>
<dbReference type="EMBL" id="JAPDIA010000003">
    <property type="protein sequence ID" value="MDG0810271.1"/>
    <property type="molecule type" value="Genomic_DNA"/>
</dbReference>
<dbReference type="GO" id="GO:0030246">
    <property type="term" value="F:carbohydrate binding"/>
    <property type="evidence" value="ECO:0007669"/>
    <property type="project" value="InterPro"/>
</dbReference>
<feature type="compositionally biased region" description="Basic and acidic residues" evidence="1">
    <location>
        <begin position="533"/>
        <end position="559"/>
    </location>
</feature>
<gene>
    <name evidence="3" type="ORF">OMP40_13640</name>
</gene>
<reference evidence="3" key="1">
    <citation type="submission" date="2022-10" db="EMBL/GenBank/DDBJ databases">
        <title>Comparative genomic analysis of Cohnella hashimotonis sp. nov., isolated from the International Space Station.</title>
        <authorList>
            <person name="Simpson A."/>
            <person name="Venkateswaran K."/>
        </authorList>
    </citation>
    <scope>NUCLEOTIDE SEQUENCE</scope>
    <source>
        <strain evidence="3">DSM 28161</strain>
    </source>
</reference>
<evidence type="ECO:0000313" key="4">
    <source>
        <dbReference type="Proteomes" id="UP001153404"/>
    </source>
</evidence>
<dbReference type="CDD" id="cd08548">
    <property type="entry name" value="Type_I_cohesin_like"/>
    <property type="match status" value="1"/>
</dbReference>
<dbReference type="Pfam" id="PF00395">
    <property type="entry name" value="SLH"/>
    <property type="match status" value="2"/>
</dbReference>
<dbReference type="AlphaFoldDB" id="A0A9X4KU23"/>
<dbReference type="Gene3D" id="2.60.40.680">
    <property type="match status" value="1"/>
</dbReference>
<dbReference type="Pfam" id="PF00963">
    <property type="entry name" value="Cohesin"/>
    <property type="match status" value="1"/>
</dbReference>
<sequence length="630" mass="67537">MSIRNRKSAARRAALLFLILLLGIPAVVFRSAFAEPAKPDVQLVIGKTSVTTGSQTTIPVSVKTEKAIASYNVQIDFDPKALEIVEVVPKYGSADDANCPTDEKGCIRTSFDNEAGWLRAAWIDPSTGSAAEHPIASEQTLFEIKVQAKSLTGNQALSVDDASVENLSFTGSLFEGSKANALTVAVEAGQLSVSSPAPTKTGTELKVYIDGRIQPKSATVTRSEADGREVATIAVDNDAVVSRIERNETKKLLLDARGDGSNVIKSTLNGKLVKAMESKAAVLEIETDKGGYTLPASQIRIDAIASQIGKNVALQDIEISVRIADPEDAALAKVEQAAQRVGASQVAKPVSFEVEAAYGGQVINVDRFGSYVERTVALPDGVDLSRITTGIVLNADGTVAHMPTIVTQNDGKYYATIRSMTNSVYSVVWHPKTFADVAAHWSRDDVNDLASRLVVNGATAAAFEPNRGVTRAEFVSILTRGLGLRVVQDTADAAVYTDVPKDSWYAESVRIAASYGIAGGYSDGTFKPGGIDHQARGDVDAGPRDEADRPGFEQRAHDRRDAWRVCRRRRHRLVGQGRRGVRRRCRSGAGRGRQAESGRGHHARGDGGHGAQAAGEGRLHQRKVNRLKVY</sequence>
<dbReference type="GO" id="GO:0000272">
    <property type="term" value="P:polysaccharide catabolic process"/>
    <property type="evidence" value="ECO:0007669"/>
    <property type="project" value="InterPro"/>
</dbReference>
<organism evidence="3 4">
    <name type="scientific">Cohnella rhizosphaerae</name>
    <dbReference type="NCBI Taxonomy" id="1457232"/>
    <lineage>
        <taxon>Bacteria</taxon>
        <taxon>Bacillati</taxon>
        <taxon>Bacillota</taxon>
        <taxon>Bacilli</taxon>
        <taxon>Bacillales</taxon>
        <taxon>Paenibacillaceae</taxon>
        <taxon>Cohnella</taxon>
    </lineage>
</organism>
<dbReference type="InterPro" id="IPR008965">
    <property type="entry name" value="CBM2/CBM3_carb-bd_dom_sf"/>
</dbReference>
<feature type="domain" description="SLH" evidence="2">
    <location>
        <begin position="429"/>
        <end position="492"/>
    </location>
</feature>
<dbReference type="Proteomes" id="UP001153404">
    <property type="component" value="Unassembled WGS sequence"/>
</dbReference>
<protein>
    <submittedName>
        <fullName evidence="3">S-layer homology domain-containing protein</fullName>
    </submittedName>
</protein>
<dbReference type="PROSITE" id="PS51272">
    <property type="entry name" value="SLH"/>
    <property type="match status" value="1"/>
</dbReference>
<proteinExistence type="predicted"/>
<feature type="compositionally biased region" description="Basic residues" evidence="1">
    <location>
        <begin position="620"/>
        <end position="630"/>
    </location>
</feature>
<keyword evidence="4" id="KW-1185">Reference proteome</keyword>
<dbReference type="InterPro" id="IPR001119">
    <property type="entry name" value="SLH_dom"/>
</dbReference>
<accession>A0A9X4KU23</accession>